<comment type="caution">
    <text evidence="3">The sequence shown here is derived from an EMBL/GenBank/DDBJ whole genome shotgun (WGS) entry which is preliminary data.</text>
</comment>
<evidence type="ECO:0000259" key="2">
    <source>
        <dbReference type="PROSITE" id="PS51677"/>
    </source>
</evidence>
<dbReference type="EMBL" id="BSFP01000146">
    <property type="protein sequence ID" value="GLL08428.1"/>
    <property type="molecule type" value="Genomic_DNA"/>
</dbReference>
<keyword evidence="4" id="KW-1185">Reference proteome</keyword>
<feature type="region of interest" description="Disordered" evidence="1">
    <location>
        <begin position="41"/>
        <end position="60"/>
    </location>
</feature>
<dbReference type="InterPro" id="IPR002509">
    <property type="entry name" value="NODB_dom"/>
</dbReference>
<dbReference type="PROSITE" id="PS51677">
    <property type="entry name" value="NODB"/>
    <property type="match status" value="1"/>
</dbReference>
<proteinExistence type="predicted"/>
<dbReference type="SUPFAM" id="SSF88713">
    <property type="entry name" value="Glycoside hydrolase/deacetylase"/>
    <property type="match status" value="1"/>
</dbReference>
<evidence type="ECO:0000313" key="4">
    <source>
        <dbReference type="Proteomes" id="UP001143480"/>
    </source>
</evidence>
<dbReference type="AlphaFoldDB" id="A0A9W6NTC7"/>
<reference evidence="3" key="1">
    <citation type="journal article" date="2014" name="Int. J. Syst. Evol. Microbiol.">
        <title>Complete genome sequence of Corynebacterium casei LMG S-19264T (=DSM 44701T), isolated from a smear-ripened cheese.</title>
        <authorList>
            <consortium name="US DOE Joint Genome Institute (JGI-PGF)"/>
            <person name="Walter F."/>
            <person name="Albersmeier A."/>
            <person name="Kalinowski J."/>
            <person name="Ruckert C."/>
        </authorList>
    </citation>
    <scope>NUCLEOTIDE SEQUENCE</scope>
    <source>
        <strain evidence="3">VKM Ac-1321</strain>
    </source>
</reference>
<dbReference type="CDD" id="cd10917">
    <property type="entry name" value="CE4_NodB_like_6s_7s"/>
    <property type="match status" value="1"/>
</dbReference>
<dbReference type="PANTHER" id="PTHR10587">
    <property type="entry name" value="GLYCOSYL TRANSFERASE-RELATED"/>
    <property type="match status" value="1"/>
</dbReference>
<accession>A0A9W6NTC7</accession>
<dbReference type="Pfam" id="PF01522">
    <property type="entry name" value="Polysacc_deac_1"/>
    <property type="match status" value="1"/>
</dbReference>
<dbReference type="InterPro" id="IPR011330">
    <property type="entry name" value="Glyco_hydro/deAcase_b/a-brl"/>
</dbReference>
<evidence type="ECO:0000313" key="3">
    <source>
        <dbReference type="EMBL" id="GLL08428.1"/>
    </source>
</evidence>
<dbReference type="Proteomes" id="UP001143480">
    <property type="component" value="Unassembled WGS sequence"/>
</dbReference>
<dbReference type="GO" id="GO:0016810">
    <property type="term" value="F:hydrolase activity, acting on carbon-nitrogen (but not peptide) bonds"/>
    <property type="evidence" value="ECO:0007669"/>
    <property type="project" value="InterPro"/>
</dbReference>
<evidence type="ECO:0000256" key="1">
    <source>
        <dbReference type="SAM" id="MobiDB-lite"/>
    </source>
</evidence>
<organism evidence="3 4">
    <name type="scientific">Dactylosporangium matsuzakiense</name>
    <dbReference type="NCBI Taxonomy" id="53360"/>
    <lineage>
        <taxon>Bacteria</taxon>
        <taxon>Bacillati</taxon>
        <taxon>Actinomycetota</taxon>
        <taxon>Actinomycetes</taxon>
        <taxon>Micromonosporales</taxon>
        <taxon>Micromonosporaceae</taxon>
        <taxon>Dactylosporangium</taxon>
    </lineage>
</organism>
<dbReference type="InterPro" id="IPR050248">
    <property type="entry name" value="Polysacc_deacetylase_ArnD"/>
</dbReference>
<name>A0A9W6NTC7_9ACTN</name>
<dbReference type="GO" id="GO:0005975">
    <property type="term" value="P:carbohydrate metabolic process"/>
    <property type="evidence" value="ECO:0007669"/>
    <property type="project" value="InterPro"/>
</dbReference>
<sequence>MVRAGTEAGPGGASQTWAVRSRLLVLVGVALLATGCAAHDEAQAQGRPGPSVTASGPEVSGGPGLSAALLARVPHFAAPPAAQPVSVPAGPSAGWYSAIPTTQPVAFITIDDGWTKDPHALELFKAAHVPITLFLEINAIKSDPGYFTQLQQAGAVIEAHTISHPELKGKSYDVQKHEICGSADELGRLYGRRPLLFRPPFGDKDATTLRVVHDCGMKAAFFWRETTDKGIVRYQAGQQVKAGDIVLMHFRPAFVDDFLAVLKAIADAGLTPASLESYIS</sequence>
<dbReference type="Gene3D" id="3.20.20.370">
    <property type="entry name" value="Glycoside hydrolase/deacetylase"/>
    <property type="match status" value="1"/>
</dbReference>
<dbReference type="PANTHER" id="PTHR10587:SF134">
    <property type="entry name" value="SECRETED PROTEIN"/>
    <property type="match status" value="1"/>
</dbReference>
<feature type="domain" description="NodB homology" evidence="2">
    <location>
        <begin position="104"/>
        <end position="280"/>
    </location>
</feature>
<gene>
    <name evidence="3" type="ORF">GCM10017581_101890</name>
</gene>
<protein>
    <submittedName>
        <fullName evidence="3">Chitooligosaccharide deacetylase</fullName>
    </submittedName>
</protein>
<reference evidence="3" key="2">
    <citation type="submission" date="2023-01" db="EMBL/GenBank/DDBJ databases">
        <authorList>
            <person name="Sun Q."/>
            <person name="Evtushenko L."/>
        </authorList>
    </citation>
    <scope>NUCLEOTIDE SEQUENCE</scope>
    <source>
        <strain evidence="3">VKM Ac-1321</strain>
    </source>
</reference>